<dbReference type="Proteomes" id="UP001174909">
    <property type="component" value="Unassembled WGS sequence"/>
</dbReference>
<dbReference type="SUPFAM" id="SSF53335">
    <property type="entry name" value="S-adenosyl-L-methionine-dependent methyltransferases"/>
    <property type="match status" value="1"/>
</dbReference>
<dbReference type="PANTHER" id="PTHR34203">
    <property type="entry name" value="METHYLTRANSFERASE, FKBM FAMILY PROTEIN"/>
    <property type="match status" value="1"/>
</dbReference>
<keyword evidence="3" id="KW-1185">Reference proteome</keyword>
<comment type="caution">
    <text evidence="2">The sequence shown here is derived from an EMBL/GenBank/DDBJ whole genome shotgun (WGS) entry which is preliminary data.</text>
</comment>
<dbReference type="GO" id="GO:0032259">
    <property type="term" value="P:methylation"/>
    <property type="evidence" value="ECO:0007669"/>
    <property type="project" value="UniProtKB-KW"/>
</dbReference>
<name>A0AA35QV76_GEOBA</name>
<evidence type="ECO:0000313" key="3">
    <source>
        <dbReference type="Proteomes" id="UP001174909"/>
    </source>
</evidence>
<accession>A0AA35QV76</accession>
<dbReference type="NCBIfam" id="TIGR01444">
    <property type="entry name" value="fkbM_fam"/>
    <property type="match status" value="1"/>
</dbReference>
<gene>
    <name evidence="2" type="ORF">GBAR_LOCUS993</name>
</gene>
<keyword evidence="2" id="KW-0489">Methyltransferase</keyword>
<protein>
    <submittedName>
        <fullName evidence="2">Hexuronic acid methyltransferase AglP</fullName>
    </submittedName>
</protein>
<evidence type="ECO:0000259" key="1">
    <source>
        <dbReference type="Pfam" id="PF05050"/>
    </source>
</evidence>
<organism evidence="2 3">
    <name type="scientific">Geodia barretti</name>
    <name type="common">Barrett's horny sponge</name>
    <dbReference type="NCBI Taxonomy" id="519541"/>
    <lineage>
        <taxon>Eukaryota</taxon>
        <taxon>Metazoa</taxon>
        <taxon>Porifera</taxon>
        <taxon>Demospongiae</taxon>
        <taxon>Heteroscleromorpha</taxon>
        <taxon>Tetractinellida</taxon>
        <taxon>Astrophorina</taxon>
        <taxon>Geodiidae</taxon>
        <taxon>Geodia</taxon>
    </lineage>
</organism>
<dbReference type="Gene3D" id="3.40.50.150">
    <property type="entry name" value="Vaccinia Virus protein VP39"/>
    <property type="match status" value="1"/>
</dbReference>
<dbReference type="EMBL" id="CASHTH010000145">
    <property type="protein sequence ID" value="CAI7992427.1"/>
    <property type="molecule type" value="Genomic_DNA"/>
</dbReference>
<feature type="domain" description="Methyltransferase FkbM" evidence="1">
    <location>
        <begin position="89"/>
        <end position="251"/>
    </location>
</feature>
<dbReference type="GO" id="GO:0008168">
    <property type="term" value="F:methyltransferase activity"/>
    <property type="evidence" value="ECO:0007669"/>
    <property type="project" value="UniProtKB-KW"/>
</dbReference>
<dbReference type="AlphaFoldDB" id="A0AA35QV76"/>
<evidence type="ECO:0000313" key="2">
    <source>
        <dbReference type="EMBL" id="CAI7992427.1"/>
    </source>
</evidence>
<proteinExistence type="predicted"/>
<dbReference type="InterPro" id="IPR029063">
    <property type="entry name" value="SAM-dependent_MTases_sf"/>
</dbReference>
<dbReference type="InterPro" id="IPR052514">
    <property type="entry name" value="SAM-dependent_MTase"/>
</dbReference>
<sequence>MNPQLNWLVRSYLRWCPITDGKRLLLNLTRDLITPEDPVAIFDSKYQFRLKVNLANPEHQYLYFYGTHDERHVVTKLLKIIQPGDICWDIGANIGFYTCFLASRVKDAGAVVAFEPALRTCDYLHENVSLNQFANITVVNKGIGDSVEQRHLYYSEAGLAEGTASLKYVNGRAASERVTLDTIDNLIRELPVPDFIKIDVEGYQLEVLRGGEHCLKTHAPLLMAELKDVGETNRAMFEEIENYVADLGYQLYEIKKYSLRRCEKLSDTTKRNFFLIKEGSRAFSRILPWLK</sequence>
<dbReference type="Pfam" id="PF05050">
    <property type="entry name" value="Methyltransf_21"/>
    <property type="match status" value="1"/>
</dbReference>
<dbReference type="PANTHER" id="PTHR34203:SF15">
    <property type="entry name" value="SLL1173 PROTEIN"/>
    <property type="match status" value="1"/>
</dbReference>
<dbReference type="InterPro" id="IPR006342">
    <property type="entry name" value="FkbM_mtfrase"/>
</dbReference>
<reference evidence="2" key="1">
    <citation type="submission" date="2023-03" db="EMBL/GenBank/DDBJ databases">
        <authorList>
            <person name="Steffen K."/>
            <person name="Cardenas P."/>
        </authorList>
    </citation>
    <scope>NUCLEOTIDE SEQUENCE</scope>
</reference>
<keyword evidence="2" id="KW-0808">Transferase</keyword>